<dbReference type="SUPFAM" id="SSF55136">
    <property type="entry name" value="Probable bacterial effector-binding domain"/>
    <property type="match status" value="1"/>
</dbReference>
<dbReference type="Pfam" id="PF14526">
    <property type="entry name" value="Cass2"/>
    <property type="match status" value="1"/>
</dbReference>
<dbReference type="RefSeq" id="WP_345587123.1">
    <property type="nucleotide sequence ID" value="NZ_BAABJG010000006.1"/>
</dbReference>
<dbReference type="EMBL" id="JBHTLU010000013">
    <property type="protein sequence ID" value="MFD1220483.1"/>
    <property type="molecule type" value="Genomic_DNA"/>
</dbReference>
<reference evidence="3" key="1">
    <citation type="journal article" date="2019" name="Int. J. Syst. Evol. Microbiol.">
        <title>The Global Catalogue of Microorganisms (GCM) 10K type strain sequencing project: providing services to taxonomists for standard genome sequencing and annotation.</title>
        <authorList>
            <consortium name="The Broad Institute Genomics Platform"/>
            <consortium name="The Broad Institute Genome Sequencing Center for Infectious Disease"/>
            <person name="Wu L."/>
            <person name="Ma J."/>
        </authorList>
    </citation>
    <scope>NUCLEOTIDE SEQUENCE [LARGE SCALE GENOMIC DNA]</scope>
    <source>
        <strain evidence="3">CCUG 53270</strain>
    </source>
</reference>
<evidence type="ECO:0000259" key="1">
    <source>
        <dbReference type="Pfam" id="PF14526"/>
    </source>
</evidence>
<evidence type="ECO:0000313" key="2">
    <source>
        <dbReference type="EMBL" id="MFD1220483.1"/>
    </source>
</evidence>
<name>A0ABW3UI98_9BACL</name>
<dbReference type="Gene3D" id="3.20.80.10">
    <property type="entry name" value="Regulatory factor, effector binding domain"/>
    <property type="match status" value="1"/>
</dbReference>
<protein>
    <submittedName>
        <fullName evidence="2">GyrI-like domain-containing protein</fullName>
    </submittedName>
</protein>
<keyword evidence="3" id="KW-1185">Reference proteome</keyword>
<organism evidence="2 3">
    <name type="scientific">Paenibacillus vulneris</name>
    <dbReference type="NCBI Taxonomy" id="1133364"/>
    <lineage>
        <taxon>Bacteria</taxon>
        <taxon>Bacillati</taxon>
        <taxon>Bacillota</taxon>
        <taxon>Bacilli</taxon>
        <taxon>Bacillales</taxon>
        <taxon>Paenibacillaceae</taxon>
        <taxon>Paenibacillus</taxon>
    </lineage>
</organism>
<evidence type="ECO:0000313" key="3">
    <source>
        <dbReference type="Proteomes" id="UP001597180"/>
    </source>
</evidence>
<dbReference type="Proteomes" id="UP001597180">
    <property type="component" value="Unassembled WGS sequence"/>
</dbReference>
<proteinExistence type="predicted"/>
<dbReference type="InterPro" id="IPR011256">
    <property type="entry name" value="Reg_factor_effector_dom_sf"/>
</dbReference>
<gene>
    <name evidence="2" type="ORF">ACFQ4B_10155</name>
</gene>
<accession>A0ABW3UI98</accession>
<sequence>MSEQKTVEMESLWSTRTERFQGRWFVGVQNPLPQSYEDEKQLFARLDARKHEISGPLDENTYMLIHENGSRMTVGLRVDQPEEIPEGMVSLHLPDEEYAVFRFEEKYICSFWQFFCTPAHQKKYGLDIAKARFETFNETLQPRGITEIYFPKVTE</sequence>
<feature type="domain" description="Integron-associated effector binding protein" evidence="1">
    <location>
        <begin position="59"/>
        <end position="151"/>
    </location>
</feature>
<comment type="caution">
    <text evidence="2">The sequence shown here is derived from an EMBL/GenBank/DDBJ whole genome shotgun (WGS) entry which is preliminary data.</text>
</comment>
<dbReference type="InterPro" id="IPR029441">
    <property type="entry name" value="Cass2"/>
</dbReference>